<dbReference type="PANTHER" id="PTHR15615">
    <property type="match status" value="1"/>
</dbReference>
<dbReference type="GO" id="GO:0019901">
    <property type="term" value="F:protein kinase binding"/>
    <property type="evidence" value="ECO:0007669"/>
    <property type="project" value="InterPro"/>
</dbReference>
<dbReference type="EMBL" id="CAIIXF020000007">
    <property type="protein sequence ID" value="CAH1788579.1"/>
    <property type="molecule type" value="Genomic_DNA"/>
</dbReference>
<organism evidence="3 4">
    <name type="scientific">Owenia fusiformis</name>
    <name type="common">Polychaete worm</name>
    <dbReference type="NCBI Taxonomy" id="6347"/>
    <lineage>
        <taxon>Eukaryota</taxon>
        <taxon>Metazoa</taxon>
        <taxon>Spiralia</taxon>
        <taxon>Lophotrochozoa</taxon>
        <taxon>Annelida</taxon>
        <taxon>Polychaeta</taxon>
        <taxon>Sedentaria</taxon>
        <taxon>Canalipalpata</taxon>
        <taxon>Sabellida</taxon>
        <taxon>Oweniida</taxon>
        <taxon>Oweniidae</taxon>
        <taxon>Owenia</taxon>
    </lineage>
</organism>
<proteinExistence type="inferred from homology"/>
<reference evidence="3" key="1">
    <citation type="submission" date="2022-03" db="EMBL/GenBank/DDBJ databases">
        <authorList>
            <person name="Martin C."/>
        </authorList>
    </citation>
    <scope>NUCLEOTIDE SEQUENCE</scope>
</reference>
<evidence type="ECO:0000313" key="4">
    <source>
        <dbReference type="Proteomes" id="UP000749559"/>
    </source>
</evidence>
<dbReference type="CDD" id="cd20557">
    <property type="entry name" value="CYCLIN_ScPCL1-like"/>
    <property type="match status" value="1"/>
</dbReference>
<dbReference type="GO" id="GO:0000307">
    <property type="term" value="C:cyclin-dependent protein kinase holoenzyme complex"/>
    <property type="evidence" value="ECO:0007669"/>
    <property type="project" value="TreeGrafter"/>
</dbReference>
<dbReference type="AlphaFoldDB" id="A0A8J1UH77"/>
<dbReference type="GO" id="GO:0016538">
    <property type="term" value="F:cyclin-dependent protein serine/threonine kinase regulator activity"/>
    <property type="evidence" value="ECO:0007669"/>
    <property type="project" value="TreeGrafter"/>
</dbReference>
<evidence type="ECO:0000256" key="2">
    <source>
        <dbReference type="ARBA" id="ARBA00040808"/>
    </source>
</evidence>
<dbReference type="PANTHER" id="PTHR15615:SF108">
    <property type="entry name" value="PROTEIN CNPPD1"/>
    <property type="match status" value="1"/>
</dbReference>
<evidence type="ECO:0000256" key="1">
    <source>
        <dbReference type="ARBA" id="ARBA00038508"/>
    </source>
</evidence>
<accession>A0A8J1UH77</accession>
<dbReference type="Proteomes" id="UP000749559">
    <property type="component" value="Unassembled WGS sequence"/>
</dbReference>
<evidence type="ECO:0000313" key="3">
    <source>
        <dbReference type="EMBL" id="CAH1788579.1"/>
    </source>
</evidence>
<dbReference type="InterPro" id="IPR013922">
    <property type="entry name" value="Cyclin_PHO80-like"/>
</dbReference>
<gene>
    <name evidence="3" type="ORF">OFUS_LOCUS14078</name>
</gene>
<name>A0A8J1UH77_OWEFU</name>
<sequence>MAILPSNMRKHSIKTCPKKSKKHIEAIIEETQDHSILTERLKKTLYYGHTAKDVATASFLETEIAVDYFRENVPCDLGQVDQMYASSVTRRACVSPCAMMLGLLYIERLKHKNPDYLKKMTSSELFLISMMLASKFMYDEGVDEEVFNDEWAASAHMNQDDLNELERDFLSAIDWQLFVSDQDFTRVLHGVEQRIALSQAVDRGWFSYTDLNILLENSTRIDTLCNALTSLVQKIALCSAAYTMSAICLLASITTLASIHSNLTPPTTNISTTNKVSNKMDLTTLTNPGMRGFGEDSLSSSLDFLFDETNPDDADKDSMDDIIDKIPTEIFDSDQNASFGDANPHSMLNIKPPDWNVNHNSVGAYNENFISDWKPKPGEARLVPPTNWAMDLINFTLTFFKPSVLQYNNYCMREAKDTLGLVLHQHCVLELKSY</sequence>
<comment type="caution">
    <text evidence="3">The sequence shown here is derived from an EMBL/GenBank/DDBJ whole genome shotgun (WGS) entry which is preliminary data.</text>
</comment>
<protein>
    <recommendedName>
        <fullName evidence="2">Protein CNPPD1</fullName>
    </recommendedName>
</protein>
<dbReference type="Gene3D" id="1.10.472.10">
    <property type="entry name" value="Cyclin-like"/>
    <property type="match status" value="1"/>
</dbReference>
<dbReference type="GO" id="GO:0005634">
    <property type="term" value="C:nucleus"/>
    <property type="evidence" value="ECO:0007669"/>
    <property type="project" value="TreeGrafter"/>
</dbReference>
<keyword evidence="4" id="KW-1185">Reference proteome</keyword>
<dbReference type="Pfam" id="PF08613">
    <property type="entry name" value="Cyclin"/>
    <property type="match status" value="1"/>
</dbReference>
<dbReference type="OrthoDB" id="244495at2759"/>
<comment type="similarity">
    <text evidence="1">Belongs to the CNPPD1 family.</text>
</comment>